<organism evidence="2 3">
    <name type="scientific">Streptomonospora wellingtoniae</name>
    <dbReference type="NCBI Taxonomy" id="3075544"/>
    <lineage>
        <taxon>Bacteria</taxon>
        <taxon>Bacillati</taxon>
        <taxon>Actinomycetota</taxon>
        <taxon>Actinomycetes</taxon>
        <taxon>Streptosporangiales</taxon>
        <taxon>Nocardiopsidaceae</taxon>
        <taxon>Streptomonospora</taxon>
    </lineage>
</organism>
<feature type="transmembrane region" description="Helical" evidence="1">
    <location>
        <begin position="174"/>
        <end position="192"/>
    </location>
</feature>
<evidence type="ECO:0000256" key="1">
    <source>
        <dbReference type="SAM" id="Phobius"/>
    </source>
</evidence>
<keyword evidence="1" id="KW-1133">Transmembrane helix</keyword>
<keyword evidence="1" id="KW-0472">Membrane</keyword>
<name>A0ABU2KU97_9ACTN</name>
<keyword evidence="3" id="KW-1185">Reference proteome</keyword>
<dbReference type="GO" id="GO:0016787">
    <property type="term" value="F:hydrolase activity"/>
    <property type="evidence" value="ECO:0007669"/>
    <property type="project" value="UniProtKB-KW"/>
</dbReference>
<dbReference type="Proteomes" id="UP001183226">
    <property type="component" value="Unassembled WGS sequence"/>
</dbReference>
<evidence type="ECO:0000313" key="2">
    <source>
        <dbReference type="EMBL" id="MDT0302871.1"/>
    </source>
</evidence>
<protein>
    <submittedName>
        <fullName evidence="2">Metal-dependent hydrolase</fullName>
    </submittedName>
</protein>
<reference evidence="3" key="1">
    <citation type="submission" date="2023-07" db="EMBL/GenBank/DDBJ databases">
        <title>30 novel species of actinomycetes from the DSMZ collection.</title>
        <authorList>
            <person name="Nouioui I."/>
        </authorList>
    </citation>
    <scope>NUCLEOTIDE SEQUENCE [LARGE SCALE GENOMIC DNA]</scope>
    <source>
        <strain evidence="3">DSM 45055</strain>
    </source>
</reference>
<accession>A0ABU2KU97</accession>
<keyword evidence="1" id="KW-0812">Transmembrane</keyword>
<dbReference type="RefSeq" id="WP_311545355.1">
    <property type="nucleotide sequence ID" value="NZ_JAVREK010000011.1"/>
</dbReference>
<gene>
    <name evidence="2" type="ORF">RM446_12180</name>
</gene>
<dbReference type="EMBL" id="JAVREK010000011">
    <property type="protein sequence ID" value="MDT0302871.1"/>
    <property type="molecule type" value="Genomic_DNA"/>
</dbReference>
<proteinExistence type="predicted"/>
<evidence type="ECO:0000313" key="3">
    <source>
        <dbReference type="Proteomes" id="UP001183226"/>
    </source>
</evidence>
<comment type="caution">
    <text evidence="2">The sequence shown here is derived from an EMBL/GenBank/DDBJ whole genome shotgun (WGS) entry which is preliminary data.</text>
</comment>
<sequence length="247" mass="24971">MMAGSHASTAALAGAVLGAAAGGGLVELVWCAAVGAGAGLLPDLDHPEATATRSQGPVSRAACRGVRALSSAVWAATRTPADDGGYRDGSGAHRHLTHTAPACVAAGLMCGAVAVHPAGAAVVLWLLVSLGLRGLGQCLTGKDKAELSSWPTVSLGALLITGVVVGVAPPNPVLLGAVVAVGAWVHVLGDWLTRQGVPLAWPVRVRGKRWWAFRSPLSFAAGDVWQERAVRWACAVGVPALGAWAIM</sequence>
<keyword evidence="2" id="KW-0378">Hydrolase</keyword>
<dbReference type="InterPro" id="IPR007404">
    <property type="entry name" value="YdjM-like"/>
</dbReference>
<dbReference type="Pfam" id="PF04307">
    <property type="entry name" value="YdjM"/>
    <property type="match status" value="2"/>
</dbReference>
<feature type="transmembrane region" description="Helical" evidence="1">
    <location>
        <begin position="104"/>
        <end position="128"/>
    </location>
</feature>
<feature type="transmembrane region" description="Helical" evidence="1">
    <location>
        <begin position="149"/>
        <end position="168"/>
    </location>
</feature>